<name>A0A8W7PJB1_ANOCL</name>
<dbReference type="GO" id="GO:0045944">
    <property type="term" value="P:positive regulation of transcription by RNA polymerase II"/>
    <property type="evidence" value="ECO:0007669"/>
    <property type="project" value="TreeGrafter"/>
</dbReference>
<evidence type="ECO:0000256" key="1">
    <source>
        <dbReference type="SAM" id="MobiDB-lite"/>
    </source>
</evidence>
<dbReference type="GO" id="GO:0005634">
    <property type="term" value="C:nucleus"/>
    <property type="evidence" value="ECO:0007669"/>
    <property type="project" value="InterPro"/>
</dbReference>
<dbReference type="GO" id="GO:0032870">
    <property type="term" value="P:cellular response to hormone stimulus"/>
    <property type="evidence" value="ECO:0007669"/>
    <property type="project" value="TreeGrafter"/>
</dbReference>
<dbReference type="GO" id="GO:0046983">
    <property type="term" value="F:protein dimerization activity"/>
    <property type="evidence" value="ECO:0007669"/>
    <property type="project" value="InterPro"/>
</dbReference>
<protein>
    <recommendedName>
        <fullName evidence="2">BHLH domain-containing protein</fullName>
    </recommendedName>
</protein>
<dbReference type="Gene3D" id="3.30.450.20">
    <property type="entry name" value="PAS domain"/>
    <property type="match status" value="2"/>
</dbReference>
<feature type="region of interest" description="Disordered" evidence="1">
    <location>
        <begin position="89"/>
        <end position="108"/>
    </location>
</feature>
<feature type="compositionally biased region" description="Low complexity" evidence="1">
    <location>
        <begin position="409"/>
        <end position="443"/>
    </location>
</feature>
<dbReference type="InterPro" id="IPR011598">
    <property type="entry name" value="bHLH_dom"/>
</dbReference>
<dbReference type="Pfam" id="PF14598">
    <property type="entry name" value="PAS_11"/>
    <property type="match status" value="1"/>
</dbReference>
<dbReference type="InterPro" id="IPR035965">
    <property type="entry name" value="PAS-like_dom_sf"/>
</dbReference>
<accession>A0A8W7PJB1</accession>
<feature type="region of interest" description="Disordered" evidence="1">
    <location>
        <begin position="601"/>
        <end position="740"/>
    </location>
</feature>
<dbReference type="GO" id="GO:0003713">
    <property type="term" value="F:transcription coactivator activity"/>
    <property type="evidence" value="ECO:0007669"/>
    <property type="project" value="InterPro"/>
</dbReference>
<dbReference type="InterPro" id="IPR017426">
    <property type="entry name" value="Nuclear_rcpt_coactivator"/>
</dbReference>
<dbReference type="CDD" id="cd00130">
    <property type="entry name" value="PAS"/>
    <property type="match status" value="2"/>
</dbReference>
<dbReference type="FunFam" id="3.30.450.20:FF:000145">
    <property type="entry name" value="AGAP009664-PA"/>
    <property type="match status" value="1"/>
</dbReference>
<dbReference type="AlphaFoldDB" id="A0A8W7PJB1"/>
<dbReference type="GO" id="GO:0016922">
    <property type="term" value="F:nuclear receptor binding"/>
    <property type="evidence" value="ECO:0007669"/>
    <property type="project" value="TreeGrafter"/>
</dbReference>
<dbReference type="SUPFAM" id="SSF55785">
    <property type="entry name" value="PYP-like sensor domain (PAS domain)"/>
    <property type="match status" value="2"/>
</dbReference>
<feature type="compositionally biased region" description="Polar residues" evidence="1">
    <location>
        <begin position="718"/>
        <end position="740"/>
    </location>
</feature>
<dbReference type="Proteomes" id="UP000075882">
    <property type="component" value="Unassembled WGS sequence"/>
</dbReference>
<sequence length="740" mass="78625">MQPQSQINKCNNEKRRRELENEYIEQLGEFLQIKRDMTACKPDKAAILSEVVRTFRHMLEQGNPNLTGSRCSKCSPDCSASCKLHPVQQGEVSSTEPPLPEPSVNGHSPEKSAYFEAVQHYISNVGWALLEINSEGVIECATENVRDVLHYSRTELHGQSIYSYLHTGDHSKLSPILNKNSFELNWDQNEMFYQTPKRTIRTKIRWLLRAPEGANETIEQKQQRLEKYKDLLIISAPVKDDTEESSSVLCLITLPEDDQATIETTTMPQTLDEQLTLKLDTSGNIIDYNSSTLRKQFAGNLTKESIRSIYDLCHYQDRPRLNEHLGNVRSSNGTPHELTYRLRLGGPDVYVHVKTQSKLFRCTKPNETDFIMAICTVLTENEVAMLSADSGAMAMGVGGSSSGGLSAAMSGSNINNNNGNSSSSSNPTSSSSSLGLLMPSTSGTVTGGGLNGSNDVVARHMAQITQGVSNMGGPLMSSVLNGGGGSTVGTGSNASGMLGGGGMTGGSMSVAGGGMAGPGGTTPGSAGGSGLGGGGGMGAGAGGMGPSAGSMGSIVSPRSNPNSSSLLCGPNSDSSNFFNTEFELDFPHSTFDMEAVGVGWDSRPDSRTSVTPVSTPRPPSLLNDKSDDDESDARNRQGPSELLKQLQKVKSVGGFNPAANRQFVGPPQRQRGTLNSPGTPRQQQNAFGGTMVDGGGFPGPPSPSPVGVSAPNFANPVYANQQMRLQRQGSVPPQSTQHLP</sequence>
<proteinExistence type="predicted"/>
<feature type="domain" description="BHLH" evidence="2">
    <location>
        <begin position="4"/>
        <end position="58"/>
    </location>
</feature>
<dbReference type="InterPro" id="IPR056193">
    <property type="entry name" value="bHLH_NCOA1-3"/>
</dbReference>
<dbReference type="VEuPathDB" id="VectorBase:ACON2_037993"/>
<dbReference type="PROSITE" id="PS50888">
    <property type="entry name" value="BHLH"/>
    <property type="match status" value="1"/>
</dbReference>
<organism evidence="3">
    <name type="scientific">Anopheles coluzzii</name>
    <name type="common">African malaria mosquito</name>
    <dbReference type="NCBI Taxonomy" id="1518534"/>
    <lineage>
        <taxon>Eukaryota</taxon>
        <taxon>Metazoa</taxon>
        <taxon>Ecdysozoa</taxon>
        <taxon>Arthropoda</taxon>
        <taxon>Hexapoda</taxon>
        <taxon>Insecta</taxon>
        <taxon>Pterygota</taxon>
        <taxon>Neoptera</taxon>
        <taxon>Endopterygota</taxon>
        <taxon>Diptera</taxon>
        <taxon>Nematocera</taxon>
        <taxon>Culicoidea</taxon>
        <taxon>Culicidae</taxon>
        <taxon>Anophelinae</taxon>
        <taxon>Anopheles</taxon>
    </lineage>
</organism>
<dbReference type="InterPro" id="IPR036638">
    <property type="entry name" value="HLH_DNA-bd_sf"/>
</dbReference>
<feature type="region of interest" description="Disordered" evidence="1">
    <location>
        <begin position="409"/>
        <end position="450"/>
    </location>
</feature>
<evidence type="ECO:0000259" key="2">
    <source>
        <dbReference type="PROSITE" id="PS50888"/>
    </source>
</evidence>
<dbReference type="PANTHER" id="PTHR10684:SF4">
    <property type="entry name" value="TAIMAN, ISOFORM G"/>
    <property type="match status" value="1"/>
</dbReference>
<dbReference type="InterPro" id="IPR000014">
    <property type="entry name" value="PAS"/>
</dbReference>
<dbReference type="Pfam" id="PF23172">
    <property type="entry name" value="bHLH_NCOA"/>
    <property type="match status" value="1"/>
</dbReference>
<dbReference type="SUPFAM" id="SSF47459">
    <property type="entry name" value="HLH, helix-loop-helix DNA-binding domain"/>
    <property type="match status" value="1"/>
</dbReference>
<dbReference type="Gene3D" id="4.10.280.10">
    <property type="entry name" value="Helix-loop-helix DNA-binding domain"/>
    <property type="match status" value="1"/>
</dbReference>
<dbReference type="PANTHER" id="PTHR10684">
    <property type="entry name" value="NUCLEAR RECEPTOR COACTIVATOR"/>
    <property type="match status" value="1"/>
</dbReference>
<feature type="region of interest" description="Disordered" evidence="1">
    <location>
        <begin position="545"/>
        <end position="568"/>
    </location>
</feature>
<reference evidence="3" key="1">
    <citation type="submission" date="2022-08" db="UniProtKB">
        <authorList>
            <consortium name="EnsemblMetazoa"/>
        </authorList>
    </citation>
    <scope>IDENTIFICATION</scope>
</reference>
<feature type="compositionally biased region" description="Low complexity" evidence="1">
    <location>
        <begin position="547"/>
        <end position="567"/>
    </location>
</feature>
<feature type="compositionally biased region" description="Polar residues" evidence="1">
    <location>
        <begin position="670"/>
        <end position="687"/>
    </location>
</feature>
<evidence type="ECO:0000313" key="3">
    <source>
        <dbReference type="EnsemblMetazoa" id="ACOM032687-PA.1"/>
    </source>
</evidence>
<dbReference type="FunFam" id="4.10.280.10:FF:000080">
    <property type="entry name" value="Taiman isoform A"/>
    <property type="match status" value="1"/>
</dbReference>
<dbReference type="EnsemblMetazoa" id="ACOM032687-RA">
    <property type="protein sequence ID" value="ACOM032687-PA.1"/>
    <property type="gene ID" value="ACOM032687"/>
</dbReference>